<keyword evidence="1" id="KW-0472">Membrane</keyword>
<keyword evidence="3" id="KW-1185">Reference proteome</keyword>
<evidence type="ECO:0000313" key="2">
    <source>
        <dbReference type="EMBL" id="MED6209765.1"/>
    </source>
</evidence>
<feature type="transmembrane region" description="Helical" evidence="1">
    <location>
        <begin position="21"/>
        <end position="39"/>
    </location>
</feature>
<keyword evidence="1" id="KW-1133">Transmembrane helix</keyword>
<name>A0ABU6YKA5_9FABA</name>
<organism evidence="2 3">
    <name type="scientific">Stylosanthes scabra</name>
    <dbReference type="NCBI Taxonomy" id="79078"/>
    <lineage>
        <taxon>Eukaryota</taxon>
        <taxon>Viridiplantae</taxon>
        <taxon>Streptophyta</taxon>
        <taxon>Embryophyta</taxon>
        <taxon>Tracheophyta</taxon>
        <taxon>Spermatophyta</taxon>
        <taxon>Magnoliopsida</taxon>
        <taxon>eudicotyledons</taxon>
        <taxon>Gunneridae</taxon>
        <taxon>Pentapetalae</taxon>
        <taxon>rosids</taxon>
        <taxon>fabids</taxon>
        <taxon>Fabales</taxon>
        <taxon>Fabaceae</taxon>
        <taxon>Papilionoideae</taxon>
        <taxon>50 kb inversion clade</taxon>
        <taxon>dalbergioids sensu lato</taxon>
        <taxon>Dalbergieae</taxon>
        <taxon>Pterocarpus clade</taxon>
        <taxon>Stylosanthes</taxon>
    </lineage>
</organism>
<sequence>MKRRTTAPSVLSKQERRCKEPMAAALPVVVVVIAGGGSPKLTLDFWSTQTSVLALALALVFCSILFGPKITTSLFSPASSELFPRCSVLPCFLSWSSTTASRGVASLTCRPHVGSVTSYGHTIGNGYP</sequence>
<evidence type="ECO:0000256" key="1">
    <source>
        <dbReference type="SAM" id="Phobius"/>
    </source>
</evidence>
<keyword evidence="1" id="KW-0812">Transmembrane</keyword>
<feature type="transmembrane region" description="Helical" evidence="1">
    <location>
        <begin position="45"/>
        <end position="66"/>
    </location>
</feature>
<proteinExistence type="predicted"/>
<protein>
    <submittedName>
        <fullName evidence="2">Uncharacterized protein</fullName>
    </submittedName>
</protein>
<gene>
    <name evidence="2" type="ORF">PIB30_057906</name>
</gene>
<reference evidence="2 3" key="1">
    <citation type="journal article" date="2023" name="Plants (Basel)">
        <title>Bridging the Gap: Combining Genomics and Transcriptomics Approaches to Understand Stylosanthes scabra, an Orphan Legume from the Brazilian Caatinga.</title>
        <authorList>
            <person name="Ferreira-Neto J.R.C."/>
            <person name="da Silva M.D."/>
            <person name="Binneck E."/>
            <person name="de Melo N.F."/>
            <person name="da Silva R.H."/>
            <person name="de Melo A.L.T.M."/>
            <person name="Pandolfi V."/>
            <person name="Bustamante F.O."/>
            <person name="Brasileiro-Vidal A.C."/>
            <person name="Benko-Iseppon A.M."/>
        </authorList>
    </citation>
    <scope>NUCLEOTIDE SEQUENCE [LARGE SCALE GENOMIC DNA]</scope>
    <source>
        <tissue evidence="2">Leaves</tissue>
    </source>
</reference>
<comment type="caution">
    <text evidence="2">The sequence shown here is derived from an EMBL/GenBank/DDBJ whole genome shotgun (WGS) entry which is preliminary data.</text>
</comment>
<evidence type="ECO:0000313" key="3">
    <source>
        <dbReference type="Proteomes" id="UP001341840"/>
    </source>
</evidence>
<accession>A0ABU6YKA5</accession>
<dbReference type="Proteomes" id="UP001341840">
    <property type="component" value="Unassembled WGS sequence"/>
</dbReference>
<dbReference type="EMBL" id="JASCZI010242135">
    <property type="protein sequence ID" value="MED6209765.1"/>
    <property type="molecule type" value="Genomic_DNA"/>
</dbReference>